<accession>A0A3E4PUZ5</accession>
<evidence type="ECO:0000313" key="1">
    <source>
        <dbReference type="EMBL" id="RGK83801.1"/>
    </source>
</evidence>
<name>A0A3E4PUZ5_9FIRM</name>
<dbReference type="EMBL" id="QSRA01000008">
    <property type="protein sequence ID" value="RGK83801.1"/>
    <property type="molecule type" value="Genomic_DNA"/>
</dbReference>
<protein>
    <submittedName>
        <fullName evidence="1">Uncharacterized protein</fullName>
    </submittedName>
</protein>
<evidence type="ECO:0000313" key="2">
    <source>
        <dbReference type="Proteomes" id="UP000261324"/>
    </source>
</evidence>
<comment type="caution">
    <text evidence="1">The sequence shown here is derived from an EMBL/GenBank/DDBJ whole genome shotgun (WGS) entry which is preliminary data.</text>
</comment>
<dbReference type="AlphaFoldDB" id="A0A3E4PUZ5"/>
<dbReference type="Proteomes" id="UP000261324">
    <property type="component" value="Unassembled WGS sequence"/>
</dbReference>
<reference evidence="1 2" key="1">
    <citation type="submission" date="2018-08" db="EMBL/GenBank/DDBJ databases">
        <title>A genome reference for cultivated species of the human gut microbiota.</title>
        <authorList>
            <person name="Zou Y."/>
            <person name="Xue W."/>
            <person name="Luo G."/>
        </authorList>
    </citation>
    <scope>NUCLEOTIDE SEQUENCE [LARGE SCALE GENOMIC DNA]</scope>
    <source>
        <strain evidence="1 2">TF09-3</strain>
    </source>
</reference>
<gene>
    <name evidence="1" type="ORF">DXC93_07335</name>
</gene>
<proteinExistence type="predicted"/>
<organism evidence="1 2">
    <name type="scientific">Dorea formicigenerans</name>
    <dbReference type="NCBI Taxonomy" id="39486"/>
    <lineage>
        <taxon>Bacteria</taxon>
        <taxon>Bacillati</taxon>
        <taxon>Bacillota</taxon>
        <taxon>Clostridia</taxon>
        <taxon>Lachnospirales</taxon>
        <taxon>Lachnospiraceae</taxon>
        <taxon>Dorea</taxon>
    </lineage>
</organism>
<sequence>MTGYAFSPYNIDRDINRKTKVIMHMGYMEGNKEDYTEMCGYYECEDCSERFMSLQIGPIIIVCSSCGEAQDMDSCQMLQLCIFYKSDTSL</sequence>